<evidence type="ECO:0000313" key="2">
    <source>
        <dbReference type="Proteomes" id="UP000520814"/>
    </source>
</evidence>
<reference evidence="1 2" key="1">
    <citation type="submission" date="2020-08" db="EMBL/GenBank/DDBJ databases">
        <title>Genomic Encyclopedia of Type Strains, Phase IV (KMG-IV): sequencing the most valuable type-strain genomes for metagenomic binning, comparative biology and taxonomic classification.</title>
        <authorList>
            <person name="Goeker M."/>
        </authorList>
    </citation>
    <scope>NUCLEOTIDE SEQUENCE [LARGE SCALE GENOMIC DNA]</scope>
    <source>
        <strain evidence="1 2">DSM 23562</strain>
    </source>
</reference>
<dbReference type="PANTHER" id="PTHR33361">
    <property type="entry name" value="GLR0591 PROTEIN"/>
    <property type="match status" value="1"/>
</dbReference>
<gene>
    <name evidence="1" type="ORF">HNQ39_005224</name>
</gene>
<dbReference type="EMBL" id="JACHGW010000006">
    <property type="protein sequence ID" value="MBB6053390.1"/>
    <property type="molecule type" value="Genomic_DNA"/>
</dbReference>
<dbReference type="PANTHER" id="PTHR33361:SF2">
    <property type="entry name" value="DUF885 DOMAIN-CONTAINING PROTEIN"/>
    <property type="match status" value="1"/>
</dbReference>
<protein>
    <recommendedName>
        <fullName evidence="3">X-Pro dipeptidyl-peptidase</fullName>
    </recommendedName>
</protein>
<evidence type="ECO:0008006" key="3">
    <source>
        <dbReference type="Google" id="ProtNLM"/>
    </source>
</evidence>
<comment type="caution">
    <text evidence="1">The sequence shown here is derived from an EMBL/GenBank/DDBJ whole genome shotgun (WGS) entry which is preliminary data.</text>
</comment>
<dbReference type="Pfam" id="PF05960">
    <property type="entry name" value="DUF885"/>
    <property type="match status" value="1"/>
</dbReference>
<dbReference type="RefSeq" id="WP_184203483.1">
    <property type="nucleotide sequence ID" value="NZ_JACHGW010000006.1"/>
</dbReference>
<keyword evidence="2" id="KW-1185">Reference proteome</keyword>
<dbReference type="AlphaFoldDB" id="A0A7W9SV31"/>
<proteinExistence type="predicted"/>
<name>A0A7W9SV31_ARMRO</name>
<sequence>MIPLDELLTPSQDRMPAILARFASDRSAIERRYPNAYSPLRYEKLTAYFGAWTEALEKLPFDAFTRPDRLDWLLFRNLLTRESERLGRSKAEFDEIASLVPFVLPLTQLDDARRDHLPIDAEAAADVLDRALSAITLFAKPHPEGTRVAVSAAGRGRAAKATESVKETLKNWWTFYGGYDPLVGWWCRVPYEKLDKALTEYAAALKPSDNDAIVGDPVGREALISELRANFIPYTPEELISKADADRQWCLAELERAAQELGLPDGRAAIEAAKQDHCKPGEQVGLIRDLTREAIAFVEDNELLTVPELARDGWRMIMMSPEMQRVNPFFLGGETIWVSYPTDSMEHDFKQMSQRGNNKAFARATVHHELIPGHYMQSFFQERYRPYRRQFWTAFWVEGWTLHWEFLLWERGFPQTALQRVGMLFWRLHRCARVLFSLKFHLGEWTPQQCIDLLVEEVGHEPKNAEAEVRRSFGGNYDPLYQLAYLIGGMQVHALHTEWLASGKTDRAFHDAFLRENLMPIPALRAFLLDHPLEKNTDLLWHF</sequence>
<evidence type="ECO:0000313" key="1">
    <source>
        <dbReference type="EMBL" id="MBB6053390.1"/>
    </source>
</evidence>
<organism evidence="1 2">
    <name type="scientific">Armatimonas rosea</name>
    <dbReference type="NCBI Taxonomy" id="685828"/>
    <lineage>
        <taxon>Bacteria</taxon>
        <taxon>Bacillati</taxon>
        <taxon>Armatimonadota</taxon>
        <taxon>Armatimonadia</taxon>
        <taxon>Armatimonadales</taxon>
        <taxon>Armatimonadaceae</taxon>
        <taxon>Armatimonas</taxon>
    </lineage>
</organism>
<accession>A0A7W9SV31</accession>
<dbReference type="Proteomes" id="UP000520814">
    <property type="component" value="Unassembled WGS sequence"/>
</dbReference>
<dbReference type="InterPro" id="IPR010281">
    <property type="entry name" value="DUF885"/>
</dbReference>